<name>A0A6S6U138_9BACT</name>
<dbReference type="AlphaFoldDB" id="A0A6S6U138"/>
<evidence type="ECO:0000256" key="1">
    <source>
        <dbReference type="SAM" id="MobiDB-lite"/>
    </source>
</evidence>
<accession>A0A6S6U138</accession>
<proteinExistence type="predicted"/>
<feature type="region of interest" description="Disordered" evidence="1">
    <location>
        <begin position="19"/>
        <end position="44"/>
    </location>
</feature>
<protein>
    <submittedName>
        <fullName evidence="2">Uncharacterized protein</fullName>
    </submittedName>
</protein>
<feature type="non-terminal residue" evidence="2">
    <location>
        <position position="1"/>
    </location>
</feature>
<organism evidence="2">
    <name type="scientific">uncultured Aureispira sp</name>
    <dbReference type="NCBI Taxonomy" id="1331704"/>
    <lineage>
        <taxon>Bacteria</taxon>
        <taxon>Pseudomonadati</taxon>
        <taxon>Bacteroidota</taxon>
        <taxon>Saprospiria</taxon>
        <taxon>Saprospirales</taxon>
        <taxon>Saprospiraceae</taxon>
        <taxon>Aureispira</taxon>
        <taxon>environmental samples</taxon>
    </lineage>
</organism>
<dbReference type="EMBL" id="CACVAQ010000320">
    <property type="protein sequence ID" value="CAA6822910.1"/>
    <property type="molecule type" value="Genomic_DNA"/>
</dbReference>
<gene>
    <name evidence="2" type="ORF">HELGO_WM18964</name>
</gene>
<sequence length="44" mass="5240">DVVRHRLVKQIIDAYEKHSEVPHVPRKEKNLNEKEDKESTSDLE</sequence>
<reference evidence="2" key="1">
    <citation type="submission" date="2020-01" db="EMBL/GenBank/DDBJ databases">
        <authorList>
            <person name="Meier V. D."/>
            <person name="Meier V D."/>
        </authorList>
    </citation>
    <scope>NUCLEOTIDE SEQUENCE</scope>
    <source>
        <strain evidence="2">HLG_WM_MAG_10</strain>
    </source>
</reference>
<evidence type="ECO:0000313" key="2">
    <source>
        <dbReference type="EMBL" id="CAA6822910.1"/>
    </source>
</evidence>